<name>A0AAD6MXX3_9EURO</name>
<reference evidence="6" key="1">
    <citation type="journal article" date="2023" name="IMA Fungus">
        <title>Comparative genomic study of the Penicillium genus elucidates a diverse pangenome and 15 lateral gene transfer events.</title>
        <authorList>
            <person name="Petersen C."/>
            <person name="Sorensen T."/>
            <person name="Nielsen M.R."/>
            <person name="Sondergaard T.E."/>
            <person name="Sorensen J.L."/>
            <person name="Fitzpatrick D.A."/>
            <person name="Frisvad J.C."/>
            <person name="Nielsen K.L."/>
        </authorList>
    </citation>
    <scope>NUCLEOTIDE SEQUENCE</scope>
    <source>
        <strain evidence="6">IBT 17514</strain>
    </source>
</reference>
<evidence type="ECO:0000313" key="6">
    <source>
        <dbReference type="EMBL" id="KAJ5732273.1"/>
    </source>
</evidence>
<evidence type="ECO:0000256" key="3">
    <source>
        <dbReference type="ARBA" id="ARBA00023163"/>
    </source>
</evidence>
<keyword evidence="2" id="KW-0238">DNA-binding</keyword>
<comment type="caution">
    <text evidence="6">The sequence shown here is derived from an EMBL/GenBank/DDBJ whole genome shotgun (WGS) entry which is preliminary data.</text>
</comment>
<dbReference type="Proteomes" id="UP001215712">
    <property type="component" value="Unassembled WGS sequence"/>
</dbReference>
<dbReference type="SMART" id="SM00066">
    <property type="entry name" value="GAL4"/>
    <property type="match status" value="1"/>
</dbReference>
<dbReference type="GO" id="GO:0008270">
    <property type="term" value="F:zinc ion binding"/>
    <property type="evidence" value="ECO:0007669"/>
    <property type="project" value="InterPro"/>
</dbReference>
<accession>A0AAD6MXX3</accession>
<evidence type="ECO:0000256" key="1">
    <source>
        <dbReference type="ARBA" id="ARBA00023015"/>
    </source>
</evidence>
<protein>
    <recommendedName>
        <fullName evidence="5">Zn(2)-C6 fungal-type domain-containing protein</fullName>
    </recommendedName>
</protein>
<dbReference type="EMBL" id="JAQJAN010000004">
    <property type="protein sequence ID" value="KAJ5732273.1"/>
    <property type="molecule type" value="Genomic_DNA"/>
</dbReference>
<dbReference type="PANTHER" id="PTHR47785">
    <property type="entry name" value="ZN(II)2CYS6 TRANSCRIPTION FACTOR (EUROFUNG)-RELATED-RELATED"/>
    <property type="match status" value="1"/>
</dbReference>
<dbReference type="SUPFAM" id="SSF57701">
    <property type="entry name" value="Zn2/Cys6 DNA-binding domain"/>
    <property type="match status" value="1"/>
</dbReference>
<evidence type="ECO:0000256" key="4">
    <source>
        <dbReference type="ARBA" id="ARBA00023242"/>
    </source>
</evidence>
<sequence length="568" mass="63647">MSSDESAPKAPANRRATVACTFCRQREREKKPWKRKCNGQRPVCVNCASSNVECHYTDVEQRRFDAEASLAAIACQILILELQQLPTSHKPTVQFSCCLFSISAWLWCVCSTNSKRDIGSIKGHRFGIRRRTSSNDYSTVAFDNYRISAILPLVRSLLGDYPSDVFLHIKERRKLPSQLKTAFHPGIAPDIPFIDRAITDTLIETYFQSVNLQHPILSYDDFIAHYHSFVSEPLQVSLESCLLLVTLALAEAATTQPPEQLKADWSPGSIYILTAWTIALDAYLNGAVTSAALPRCLYLTALYYNYLSRPLDAWKLVHMASTSFQRLWIRSKPSPEMNDPETQSSIRLCWAIFSVECDLIAEHHLPRSGIENLVDGLCLPLCGDPLDPSLPAWLAELSSRRLLNRVHHAMYAEDHQYLLQADYVTNHGNGGHVEENINRLMSTSVNVSLELDAQLSNWYDLIPQVIKPSLTPSGISIQETILVLRYYSAKDIIFRPFLLSSCSFPSTIQPPHHLLEISQTAAISASTVIATIAALNPWLAESVPDIDALQELAISAIQRWAFPGSYES</sequence>
<evidence type="ECO:0000259" key="5">
    <source>
        <dbReference type="SMART" id="SM00066"/>
    </source>
</evidence>
<dbReference type="CDD" id="cd12148">
    <property type="entry name" value="fungal_TF_MHR"/>
    <property type="match status" value="1"/>
</dbReference>
<proteinExistence type="predicted"/>
<dbReference type="Pfam" id="PF00172">
    <property type="entry name" value="Zn_clus"/>
    <property type="match status" value="1"/>
</dbReference>
<dbReference type="InterPro" id="IPR053181">
    <property type="entry name" value="EcdB-like_regulator"/>
</dbReference>
<keyword evidence="1" id="KW-0805">Transcription regulation</keyword>
<keyword evidence="7" id="KW-1185">Reference proteome</keyword>
<evidence type="ECO:0000256" key="2">
    <source>
        <dbReference type="ARBA" id="ARBA00023125"/>
    </source>
</evidence>
<dbReference type="CDD" id="cd00067">
    <property type="entry name" value="GAL4"/>
    <property type="match status" value="1"/>
</dbReference>
<dbReference type="Gene3D" id="4.10.240.10">
    <property type="entry name" value="Zn(2)-C6 fungal-type DNA-binding domain"/>
    <property type="match status" value="1"/>
</dbReference>
<feature type="domain" description="Zn(2)-C6 fungal-type" evidence="5">
    <location>
        <begin position="14"/>
        <end position="65"/>
    </location>
</feature>
<organism evidence="6 7">
    <name type="scientific">Penicillium malachiteum</name>
    <dbReference type="NCBI Taxonomy" id="1324776"/>
    <lineage>
        <taxon>Eukaryota</taxon>
        <taxon>Fungi</taxon>
        <taxon>Dikarya</taxon>
        <taxon>Ascomycota</taxon>
        <taxon>Pezizomycotina</taxon>
        <taxon>Eurotiomycetes</taxon>
        <taxon>Eurotiomycetidae</taxon>
        <taxon>Eurotiales</taxon>
        <taxon>Aspergillaceae</taxon>
        <taxon>Penicillium</taxon>
    </lineage>
</organism>
<keyword evidence="4" id="KW-0539">Nucleus</keyword>
<dbReference type="InterPro" id="IPR036864">
    <property type="entry name" value="Zn2-C6_fun-type_DNA-bd_sf"/>
</dbReference>
<keyword evidence="3" id="KW-0804">Transcription</keyword>
<evidence type="ECO:0000313" key="7">
    <source>
        <dbReference type="Proteomes" id="UP001215712"/>
    </source>
</evidence>
<dbReference type="GO" id="GO:0003677">
    <property type="term" value="F:DNA binding"/>
    <property type="evidence" value="ECO:0007669"/>
    <property type="project" value="UniProtKB-KW"/>
</dbReference>
<dbReference type="AlphaFoldDB" id="A0AAD6MXX3"/>
<dbReference type="InterPro" id="IPR001138">
    <property type="entry name" value="Zn2Cys6_DnaBD"/>
</dbReference>
<reference evidence="6" key="2">
    <citation type="submission" date="2023-01" db="EMBL/GenBank/DDBJ databases">
        <authorList>
            <person name="Petersen C."/>
        </authorList>
    </citation>
    <scope>NUCLEOTIDE SEQUENCE</scope>
    <source>
        <strain evidence="6">IBT 17514</strain>
    </source>
</reference>
<gene>
    <name evidence="6" type="ORF">N7493_003754</name>
</gene>
<dbReference type="GO" id="GO:0000981">
    <property type="term" value="F:DNA-binding transcription factor activity, RNA polymerase II-specific"/>
    <property type="evidence" value="ECO:0007669"/>
    <property type="project" value="InterPro"/>
</dbReference>